<accession>A0A2W5N0J3</accession>
<evidence type="ECO:0000313" key="2">
    <source>
        <dbReference type="Proteomes" id="UP000249417"/>
    </source>
</evidence>
<dbReference type="EMBL" id="QFQB01000036">
    <property type="protein sequence ID" value="PZQ45909.1"/>
    <property type="molecule type" value="Genomic_DNA"/>
</dbReference>
<name>A0A2W5N0J3_9BACT</name>
<dbReference type="Proteomes" id="UP000249417">
    <property type="component" value="Unassembled WGS sequence"/>
</dbReference>
<sequence length="123" mass="14148">MVFMGFQTSHAKIGYSRYEFGKIFQIYSQNVYAGLFRDFSFTEINGQFFISFREEAGKTPLITVEKRRLGPDTNLFVATTPGPKGQPVEIVRSEKIDLFAERLKDEINEMRENKTHSGLRVVS</sequence>
<comment type="caution">
    <text evidence="1">The sequence shown here is derived from an EMBL/GenBank/DDBJ whole genome shotgun (WGS) entry which is preliminary data.</text>
</comment>
<reference evidence="1 2" key="1">
    <citation type="submission" date="2017-08" db="EMBL/GenBank/DDBJ databases">
        <title>Infants hospitalized years apart are colonized by the same room-sourced microbial strains.</title>
        <authorList>
            <person name="Brooks B."/>
            <person name="Olm M.R."/>
            <person name="Firek B.A."/>
            <person name="Baker R."/>
            <person name="Thomas B.C."/>
            <person name="Morowitz M.J."/>
            <person name="Banfield J.F."/>
        </authorList>
    </citation>
    <scope>NUCLEOTIDE SEQUENCE [LARGE SCALE GENOMIC DNA]</scope>
    <source>
        <strain evidence="1">S2_005_002_R2_29</strain>
    </source>
</reference>
<organism evidence="1 2">
    <name type="scientific">Micavibrio aeruginosavorus</name>
    <dbReference type="NCBI Taxonomy" id="349221"/>
    <lineage>
        <taxon>Bacteria</taxon>
        <taxon>Pseudomonadati</taxon>
        <taxon>Bdellovibrionota</taxon>
        <taxon>Bdellovibrionia</taxon>
        <taxon>Bdellovibrionales</taxon>
        <taxon>Pseudobdellovibrionaceae</taxon>
        <taxon>Micavibrio</taxon>
    </lineage>
</organism>
<gene>
    <name evidence="1" type="ORF">DI551_06185</name>
</gene>
<evidence type="ECO:0000313" key="1">
    <source>
        <dbReference type="EMBL" id="PZQ45909.1"/>
    </source>
</evidence>
<dbReference type="AlphaFoldDB" id="A0A2W5N0J3"/>
<protein>
    <submittedName>
        <fullName evidence="1">Uncharacterized protein</fullName>
    </submittedName>
</protein>
<proteinExistence type="predicted"/>